<evidence type="ECO:0000256" key="6">
    <source>
        <dbReference type="SAM" id="Phobius"/>
    </source>
</evidence>
<keyword evidence="5 6" id="KW-0472">Membrane</keyword>
<evidence type="ECO:0000256" key="1">
    <source>
        <dbReference type="ARBA" id="ARBA00004651"/>
    </source>
</evidence>
<keyword evidence="3 6" id="KW-0812">Transmembrane</keyword>
<evidence type="ECO:0000256" key="3">
    <source>
        <dbReference type="ARBA" id="ARBA00022692"/>
    </source>
</evidence>
<evidence type="ECO:0000313" key="8">
    <source>
        <dbReference type="Proteomes" id="UP000198723"/>
    </source>
</evidence>
<keyword evidence="2" id="KW-1003">Cell membrane</keyword>
<accession>A0A1C3Y0Y1</accession>
<dbReference type="Proteomes" id="UP000198723">
    <property type="component" value="Unassembled WGS sequence"/>
</dbReference>
<feature type="transmembrane region" description="Helical" evidence="6">
    <location>
        <begin position="211"/>
        <end position="231"/>
    </location>
</feature>
<dbReference type="EMBL" id="FMAJ01000004">
    <property type="protein sequence ID" value="SCB58115.1"/>
    <property type="molecule type" value="Genomic_DNA"/>
</dbReference>
<organism evidence="7 8">
    <name type="scientific">Rhizobium aethiopicum</name>
    <dbReference type="NCBI Taxonomy" id="1138170"/>
    <lineage>
        <taxon>Bacteria</taxon>
        <taxon>Pseudomonadati</taxon>
        <taxon>Pseudomonadota</taxon>
        <taxon>Alphaproteobacteria</taxon>
        <taxon>Hyphomicrobiales</taxon>
        <taxon>Rhizobiaceae</taxon>
        <taxon>Rhizobium/Agrobacterium group</taxon>
        <taxon>Rhizobium</taxon>
    </lineage>
</organism>
<dbReference type="GO" id="GO:0022857">
    <property type="term" value="F:transmembrane transporter activity"/>
    <property type="evidence" value="ECO:0007669"/>
    <property type="project" value="InterPro"/>
</dbReference>
<dbReference type="PANTHER" id="PTHR43370:SF2">
    <property type="entry name" value="ABC TRANSPORTER PERMEASE PROTEIN"/>
    <property type="match status" value="1"/>
</dbReference>
<evidence type="ECO:0000256" key="4">
    <source>
        <dbReference type="ARBA" id="ARBA00022989"/>
    </source>
</evidence>
<feature type="transmembrane region" description="Helical" evidence="6">
    <location>
        <begin position="89"/>
        <end position="106"/>
    </location>
</feature>
<comment type="subcellular location">
    <subcellularLocation>
        <location evidence="1">Cell membrane</location>
        <topology evidence="1">Multi-pass membrane protein</topology>
    </subcellularLocation>
</comment>
<evidence type="ECO:0000256" key="5">
    <source>
        <dbReference type="ARBA" id="ARBA00023136"/>
    </source>
</evidence>
<dbReference type="RefSeq" id="WP_092749843.1">
    <property type="nucleotide sequence ID" value="NZ_FMAJ01000004.1"/>
</dbReference>
<dbReference type="STRING" id="1138170.GA0061105_10439"/>
<feature type="transmembrane region" description="Helical" evidence="6">
    <location>
        <begin position="264"/>
        <end position="282"/>
    </location>
</feature>
<dbReference type="InterPro" id="IPR001851">
    <property type="entry name" value="ABC_transp_permease"/>
</dbReference>
<dbReference type="PANTHER" id="PTHR43370">
    <property type="entry name" value="SUGAR ABC TRANSPORTER INTEGRAL MEMBRANE PROTEIN-RELATED"/>
    <property type="match status" value="1"/>
</dbReference>
<feature type="transmembrane region" description="Helical" evidence="6">
    <location>
        <begin position="6"/>
        <end position="26"/>
    </location>
</feature>
<feature type="transmembrane region" description="Helical" evidence="6">
    <location>
        <begin position="60"/>
        <end position="82"/>
    </location>
</feature>
<dbReference type="GO" id="GO:0005886">
    <property type="term" value="C:plasma membrane"/>
    <property type="evidence" value="ECO:0007669"/>
    <property type="project" value="UniProtKB-SubCell"/>
</dbReference>
<evidence type="ECO:0000313" key="7">
    <source>
        <dbReference type="EMBL" id="SCB58115.1"/>
    </source>
</evidence>
<sequence length="304" mass="31173">MNAVEFVLTGMLAAATPFLLAALGELIVERAGVLNLGVEGLMAFGAVIAFIIVYHGGGHFLAFLAAGLGGALLSLIFGAIVLGFNANQVATGLAIGILGQGLSALFGKTYESLTVRALPKITIPGLSDIPVIGGLFTQDIVVWLSLVVTVAIWAMFAYGKVGLIIRAVGENPQAAHAIGYPVIAIRFAAVAVGGMMAGCAGAYAATIYTPLWADGMVAGRGWIAIALVVFGTWLTGRIFLGACLFGAVSLMGLAAQATGLDVPSQLLACLPYMVTIIVLGIISADRRLLKLNGVASLGEPFERA</sequence>
<reference evidence="7 8" key="1">
    <citation type="submission" date="2016-08" db="EMBL/GenBank/DDBJ databases">
        <authorList>
            <person name="Seilhamer J.J."/>
        </authorList>
    </citation>
    <scope>NUCLEOTIDE SEQUENCE [LARGE SCALE GENOMIC DNA]</scope>
    <source>
        <strain evidence="7 8">HBR26</strain>
    </source>
</reference>
<name>A0A1C3Y0Y1_9HYPH</name>
<gene>
    <name evidence="7" type="ORF">GA0061105_10439</name>
</gene>
<feature type="transmembrane region" description="Helical" evidence="6">
    <location>
        <begin position="140"/>
        <end position="159"/>
    </location>
</feature>
<dbReference type="Pfam" id="PF02653">
    <property type="entry name" value="BPD_transp_2"/>
    <property type="match status" value="1"/>
</dbReference>
<feature type="transmembrane region" description="Helical" evidence="6">
    <location>
        <begin position="33"/>
        <end position="54"/>
    </location>
</feature>
<proteinExistence type="predicted"/>
<keyword evidence="4 6" id="KW-1133">Transmembrane helix</keyword>
<protein>
    <submittedName>
        <fullName evidence="7">Nucleoside ABC transporter membrane protein</fullName>
    </submittedName>
</protein>
<feature type="transmembrane region" description="Helical" evidence="6">
    <location>
        <begin position="238"/>
        <end position="258"/>
    </location>
</feature>
<feature type="transmembrane region" description="Helical" evidence="6">
    <location>
        <begin position="180"/>
        <end position="205"/>
    </location>
</feature>
<evidence type="ECO:0000256" key="2">
    <source>
        <dbReference type="ARBA" id="ARBA00022475"/>
    </source>
</evidence>
<dbReference type="CDD" id="cd06580">
    <property type="entry name" value="TM_PBP1_transp_TpRbsC_like"/>
    <property type="match status" value="1"/>
</dbReference>
<dbReference type="AlphaFoldDB" id="A0A1C3Y0Y1"/>